<accession>A0A2S2QJY6</accession>
<evidence type="ECO:0000313" key="11">
    <source>
        <dbReference type="Proteomes" id="UP000694846"/>
    </source>
</evidence>
<dbReference type="GO" id="GO:0005737">
    <property type="term" value="C:cytoplasm"/>
    <property type="evidence" value="ECO:0007669"/>
    <property type="project" value="TreeGrafter"/>
</dbReference>
<dbReference type="Proteomes" id="UP000694846">
    <property type="component" value="Unplaced"/>
</dbReference>
<dbReference type="RefSeq" id="XP_025415157.1">
    <property type="nucleotide sequence ID" value="XM_025559372.1"/>
</dbReference>
<dbReference type="Gene3D" id="3.90.1750.10">
    <property type="entry name" value="Hect, E3 ligase catalytic domains"/>
    <property type="match status" value="1"/>
</dbReference>
<evidence type="ECO:0000259" key="8">
    <source>
        <dbReference type="PROSITE" id="PS50020"/>
    </source>
</evidence>
<evidence type="ECO:0000313" key="13">
    <source>
        <dbReference type="RefSeq" id="XP_025415158.1"/>
    </source>
</evidence>
<keyword evidence="6 7" id="KW-0833">Ubl conjugation pathway</keyword>
<dbReference type="SUPFAM" id="SSF56204">
    <property type="entry name" value="Hect, E3 ligase catalytic domain"/>
    <property type="match status" value="1"/>
</dbReference>
<evidence type="ECO:0000313" key="12">
    <source>
        <dbReference type="RefSeq" id="XP_025415157.1"/>
    </source>
</evidence>
<dbReference type="Gene3D" id="3.30.2160.10">
    <property type="entry name" value="Hect, E3 ligase catalytic domain"/>
    <property type="match status" value="1"/>
</dbReference>
<reference evidence="12 13" key="2">
    <citation type="submission" date="2025-04" db="UniProtKB">
        <authorList>
            <consortium name="RefSeq"/>
        </authorList>
    </citation>
    <scope>IDENTIFICATION</scope>
    <source>
        <tissue evidence="12 13">Whole body</tissue>
    </source>
</reference>
<dbReference type="InterPro" id="IPR035983">
    <property type="entry name" value="Hect_E3_ubiquitin_ligase"/>
</dbReference>
<evidence type="ECO:0000256" key="3">
    <source>
        <dbReference type="ARBA" id="ARBA00012485"/>
    </source>
</evidence>
<dbReference type="FunFam" id="3.90.1750.10:FF:000036">
    <property type="entry name" value="E3 ubiquitin-protein ligase HECW2"/>
    <property type="match status" value="1"/>
</dbReference>
<dbReference type="Gene3D" id="2.20.70.10">
    <property type="match status" value="2"/>
</dbReference>
<dbReference type="SUPFAM" id="SSF51045">
    <property type="entry name" value="WW domain"/>
    <property type="match status" value="2"/>
</dbReference>
<dbReference type="GO" id="GO:0061630">
    <property type="term" value="F:ubiquitin protein ligase activity"/>
    <property type="evidence" value="ECO:0007669"/>
    <property type="project" value="UniProtKB-EC"/>
</dbReference>
<name>A0A2S2QJY6_9HEMI</name>
<feature type="active site" description="Glycyl thioester intermediate" evidence="7">
    <location>
        <position position="922"/>
    </location>
</feature>
<dbReference type="InterPro" id="IPR040524">
    <property type="entry name" value="HECW1_helix"/>
</dbReference>
<evidence type="ECO:0000259" key="9">
    <source>
        <dbReference type="PROSITE" id="PS50237"/>
    </source>
</evidence>
<reference evidence="10" key="1">
    <citation type="submission" date="2018-04" db="EMBL/GenBank/DDBJ databases">
        <title>Transcriptome assembly of Sipha flava.</title>
        <authorList>
            <person name="Scully E.D."/>
            <person name="Geib S.M."/>
            <person name="Palmer N.A."/>
            <person name="Koch K."/>
            <person name="Bradshaw J."/>
            <person name="Heng-Moss T."/>
            <person name="Sarath G."/>
        </authorList>
    </citation>
    <scope>NUCLEOTIDE SEQUENCE</scope>
</reference>
<feature type="domain" description="WW" evidence="8">
    <location>
        <begin position="398"/>
        <end position="431"/>
    </location>
</feature>
<dbReference type="GO" id="GO:0006511">
    <property type="term" value="P:ubiquitin-dependent protein catabolic process"/>
    <property type="evidence" value="ECO:0007669"/>
    <property type="project" value="TreeGrafter"/>
</dbReference>
<dbReference type="UniPathway" id="UPA00143"/>
<evidence type="ECO:0000256" key="4">
    <source>
        <dbReference type="ARBA" id="ARBA00022679"/>
    </source>
</evidence>
<organism evidence="10">
    <name type="scientific">Sipha flava</name>
    <name type="common">yellow sugarcane aphid</name>
    <dbReference type="NCBI Taxonomy" id="143950"/>
    <lineage>
        <taxon>Eukaryota</taxon>
        <taxon>Metazoa</taxon>
        <taxon>Ecdysozoa</taxon>
        <taxon>Arthropoda</taxon>
        <taxon>Hexapoda</taxon>
        <taxon>Insecta</taxon>
        <taxon>Pterygota</taxon>
        <taxon>Neoptera</taxon>
        <taxon>Paraneoptera</taxon>
        <taxon>Hemiptera</taxon>
        <taxon>Sternorrhyncha</taxon>
        <taxon>Aphidomorpha</taxon>
        <taxon>Aphidoidea</taxon>
        <taxon>Aphididae</taxon>
        <taxon>Sipha</taxon>
    </lineage>
</organism>
<evidence type="ECO:0000256" key="2">
    <source>
        <dbReference type="ARBA" id="ARBA00004906"/>
    </source>
</evidence>
<dbReference type="FunFam" id="3.30.2410.10:FF:000002">
    <property type="entry name" value="E3 ubiquitin-protein ligase HECW2"/>
    <property type="match status" value="1"/>
</dbReference>
<dbReference type="PROSITE" id="PS50237">
    <property type="entry name" value="HECT"/>
    <property type="match status" value="1"/>
</dbReference>
<dbReference type="EC" id="2.3.2.26" evidence="3"/>
<keyword evidence="11" id="KW-1185">Reference proteome</keyword>
<sequence length="954" mass="109944">MTCIARYTNPINGTSKGSAMWLVDFPHCSSMNEGYGKFFCFRYCSGLSCLAESQPIDLDSVYKLAADSNENAKQPKVCENCTESCESSEKLAQSGAKVIETKVDVHVQHVDKKPPVAENNDYLKIWSDAPVPDSPPPPLPPRTYKHKPLERTWAMPPTTNIPLDALRQLKPKGLMDISDFTNISPVVESKAHRPLTRASSRAGDHVNMKCSVQKTLSNDTREHSRFMMLTDENRKPKRTESKRDTTLPPDWEARMDSHGRIFYIDHLNRTTTWHRPSRQNCDMHYYQQRQQLDRRYQSIRRTISQEPERNTLSRTDSLRLDSSKTKYRETGSIALQFISKKEFPTLLQQNQRALALYNSSSSLKYIVPKIRNHPSLFQRYQSHSDLVSLLNLFANTRIALPRGWTSKTDAAGKVFFMDHTTKMTTFIDPRLPLNDLSVPLPSTSQEPPIPPPRPTITHIDNMLCDTVDLPTAYNEKVVAFIRQPNILEILAERYPQLSNDQNLKDKINQIRIDGVPSLDTFGNELELNILLSLFENEIMSYVPIRVRDVKVSPQQSPIMNRANRTVPPFKRDFEAKLRNFYKKLETKGYGQGPGKLKIDVRRDHLLQDAYNKIMSMPKKDLQKCKLSAQFDNEEGLDYGGPSREFFFLISRELFNPYYGLFEYSANDTYTVQISPMSAAFVNNKEDWFRFSGRVLGLALVHQYLLDAFFTRPFYKTLLKLPMSLSDLESVDREFHQSLCWIQERDISGEMLDLTFSVTEEVFGQTVEKELKPGGQRIFVTEKNKKEYIDKIVKWRLERGVTEQTEALVQGFYDVVDPRLVSVFDAQELELVIAGTVEIDLADWRNNTEYRSGYHDKHQVMKWFWSSIEQFTNEQRLRLLQFVTGTSSIPYEGFSALRGSTGPRKFCIEKWGKANSLPRAHTCFNRLDLPPYTTQNILCEKLLLAIDESNTFGME</sequence>
<dbReference type="FunFam" id="3.30.2160.10:FF:000001">
    <property type="entry name" value="E3 ubiquitin-protein ligase NEDD4-like"/>
    <property type="match status" value="1"/>
</dbReference>
<dbReference type="GO" id="GO:0016567">
    <property type="term" value="P:protein ubiquitination"/>
    <property type="evidence" value="ECO:0007669"/>
    <property type="project" value="UniProtKB-UniPathway"/>
</dbReference>
<dbReference type="PROSITE" id="PS01159">
    <property type="entry name" value="WW_DOMAIN_1"/>
    <property type="match status" value="2"/>
</dbReference>
<comment type="pathway">
    <text evidence="2">Protein modification; protein ubiquitination.</text>
</comment>
<gene>
    <name evidence="10" type="primary">HECW2</name>
    <name evidence="12 13 14" type="synonym">LOC112686902</name>
    <name evidence="10" type="ORF">g.9173</name>
</gene>
<dbReference type="PROSITE" id="PS50020">
    <property type="entry name" value="WW_DOMAIN_2"/>
    <property type="match status" value="2"/>
</dbReference>
<dbReference type="Pfam" id="PF00632">
    <property type="entry name" value="HECT"/>
    <property type="match status" value="1"/>
</dbReference>
<dbReference type="SMART" id="SM00456">
    <property type="entry name" value="WW"/>
    <property type="match status" value="2"/>
</dbReference>
<evidence type="ECO:0000313" key="10">
    <source>
        <dbReference type="EMBL" id="MBY77492.1"/>
    </source>
</evidence>
<dbReference type="GO" id="GO:0009966">
    <property type="term" value="P:regulation of signal transduction"/>
    <property type="evidence" value="ECO:0007669"/>
    <property type="project" value="UniProtKB-ARBA"/>
</dbReference>
<evidence type="ECO:0000256" key="7">
    <source>
        <dbReference type="PROSITE-ProRule" id="PRU00104"/>
    </source>
</evidence>
<dbReference type="InterPro" id="IPR001202">
    <property type="entry name" value="WW_dom"/>
</dbReference>
<dbReference type="GO" id="GO:0048814">
    <property type="term" value="P:regulation of dendrite morphogenesis"/>
    <property type="evidence" value="ECO:0007669"/>
    <property type="project" value="TreeGrafter"/>
</dbReference>
<dbReference type="CDD" id="cd00201">
    <property type="entry name" value="WW"/>
    <property type="match status" value="2"/>
</dbReference>
<dbReference type="RefSeq" id="XP_025415159.1">
    <property type="nucleotide sequence ID" value="XM_025559374.1"/>
</dbReference>
<dbReference type="EMBL" id="GGMS01008289">
    <property type="protein sequence ID" value="MBY77492.1"/>
    <property type="molecule type" value="Transcribed_RNA"/>
</dbReference>
<evidence type="ECO:0000256" key="5">
    <source>
        <dbReference type="ARBA" id="ARBA00022737"/>
    </source>
</evidence>
<dbReference type="SMART" id="SM00119">
    <property type="entry name" value="HECTc"/>
    <property type="match status" value="1"/>
</dbReference>
<dbReference type="Pfam" id="PF00397">
    <property type="entry name" value="WW"/>
    <property type="match status" value="1"/>
</dbReference>
<evidence type="ECO:0000313" key="14">
    <source>
        <dbReference type="RefSeq" id="XP_025415159.1"/>
    </source>
</evidence>
<dbReference type="PANTHER" id="PTHR11254">
    <property type="entry name" value="HECT DOMAIN UBIQUITIN-PROTEIN LIGASE"/>
    <property type="match status" value="1"/>
</dbReference>
<proteinExistence type="predicted"/>
<dbReference type="PANTHER" id="PTHR11254:SF320">
    <property type="entry name" value="HECT-TYPE E3 UBIQUITIN TRANSFERASE"/>
    <property type="match status" value="1"/>
</dbReference>
<dbReference type="InterPro" id="IPR036020">
    <property type="entry name" value="WW_dom_sf"/>
</dbReference>
<dbReference type="Pfam" id="PF18436">
    <property type="entry name" value="HECW1_helix"/>
    <property type="match status" value="1"/>
</dbReference>
<dbReference type="Gene3D" id="3.30.2410.10">
    <property type="entry name" value="Hect, E3 ligase catalytic domain"/>
    <property type="match status" value="1"/>
</dbReference>
<dbReference type="OrthoDB" id="5987976at2759"/>
<evidence type="ECO:0000256" key="1">
    <source>
        <dbReference type="ARBA" id="ARBA00000885"/>
    </source>
</evidence>
<dbReference type="AlphaFoldDB" id="A0A2S2QJY6"/>
<dbReference type="FunFam" id="3.90.1750.10:FF:000079">
    <property type="entry name" value="E3 ubiquitin-protein ligase"/>
    <property type="match status" value="1"/>
</dbReference>
<protein>
    <recommendedName>
        <fullName evidence="3">HECT-type E3 ubiquitin transferase</fullName>
        <ecNumber evidence="3">2.3.2.26</ecNumber>
    </recommendedName>
</protein>
<dbReference type="CDD" id="cd00078">
    <property type="entry name" value="HECTc"/>
    <property type="match status" value="1"/>
</dbReference>
<feature type="domain" description="HECT" evidence="9">
    <location>
        <begin position="617"/>
        <end position="954"/>
    </location>
</feature>
<evidence type="ECO:0000256" key="6">
    <source>
        <dbReference type="ARBA" id="ARBA00022786"/>
    </source>
</evidence>
<dbReference type="InterPro" id="IPR000569">
    <property type="entry name" value="HECT_dom"/>
</dbReference>
<dbReference type="InterPro" id="IPR050409">
    <property type="entry name" value="E3_ubiq-protein_ligase"/>
</dbReference>
<comment type="catalytic activity">
    <reaction evidence="1">
        <text>S-ubiquitinyl-[E2 ubiquitin-conjugating enzyme]-L-cysteine + [acceptor protein]-L-lysine = [E2 ubiquitin-conjugating enzyme]-L-cysteine + N(6)-ubiquitinyl-[acceptor protein]-L-lysine.</text>
        <dbReference type="EC" id="2.3.2.26"/>
    </reaction>
</comment>
<keyword evidence="4" id="KW-0808">Transferase</keyword>
<keyword evidence="5" id="KW-0677">Repeat</keyword>
<feature type="domain" description="WW" evidence="8">
    <location>
        <begin position="245"/>
        <end position="278"/>
    </location>
</feature>
<dbReference type="RefSeq" id="XP_025415158.1">
    <property type="nucleotide sequence ID" value="XM_025559373.1"/>
</dbReference>